<comment type="subcellular location">
    <subcellularLocation>
        <location evidence="1">Nucleus</location>
    </subcellularLocation>
</comment>
<dbReference type="PANTHER" id="PTHR48039">
    <property type="entry name" value="RNA-BINDING MOTIF PROTEIN 14B"/>
    <property type="match status" value="1"/>
</dbReference>
<dbReference type="SUPFAM" id="SSF54928">
    <property type="entry name" value="RNA-binding domain, RBD"/>
    <property type="match status" value="2"/>
</dbReference>
<feature type="compositionally biased region" description="Acidic residues" evidence="6">
    <location>
        <begin position="154"/>
        <end position="177"/>
    </location>
</feature>
<dbReference type="AlphaFoldDB" id="A0A9P0D4I3"/>
<keyword evidence="2" id="KW-0677">Repeat</keyword>
<evidence type="ECO:0000313" key="8">
    <source>
        <dbReference type="EMBL" id="CAH1114122.1"/>
    </source>
</evidence>
<feature type="domain" description="RRM" evidence="7">
    <location>
        <begin position="31"/>
        <end position="103"/>
    </location>
</feature>
<dbReference type="EMBL" id="OV651820">
    <property type="protein sequence ID" value="CAH1114122.1"/>
    <property type="molecule type" value="Genomic_DNA"/>
</dbReference>
<feature type="domain" description="RRM" evidence="7">
    <location>
        <begin position="344"/>
        <end position="431"/>
    </location>
</feature>
<gene>
    <name evidence="8" type="ORF">PSYICH_LOCUS14460</name>
</gene>
<feature type="coiled-coil region" evidence="5">
    <location>
        <begin position="4"/>
        <end position="31"/>
    </location>
</feature>
<keyword evidence="4" id="KW-0539">Nucleus</keyword>
<dbReference type="InterPro" id="IPR051945">
    <property type="entry name" value="RRM_MRD1_RNA_proc_ribogen"/>
</dbReference>
<dbReference type="Pfam" id="PF00076">
    <property type="entry name" value="RRM_1"/>
    <property type="match status" value="3"/>
</dbReference>
<evidence type="ECO:0000256" key="1">
    <source>
        <dbReference type="ARBA" id="ARBA00004123"/>
    </source>
</evidence>
<dbReference type="Gene3D" id="3.30.70.330">
    <property type="match status" value="3"/>
</dbReference>
<dbReference type="Proteomes" id="UP001153636">
    <property type="component" value="Chromosome 8"/>
</dbReference>
<feature type="region of interest" description="Disordered" evidence="6">
    <location>
        <begin position="443"/>
        <end position="502"/>
    </location>
</feature>
<feature type="compositionally biased region" description="Basic and acidic residues" evidence="6">
    <location>
        <begin position="474"/>
        <end position="490"/>
    </location>
</feature>
<dbReference type="SMART" id="SM00360">
    <property type="entry name" value="RRM"/>
    <property type="match status" value="3"/>
</dbReference>
<reference evidence="8" key="1">
    <citation type="submission" date="2022-01" db="EMBL/GenBank/DDBJ databases">
        <authorList>
            <person name="King R."/>
        </authorList>
    </citation>
    <scope>NUCLEOTIDE SEQUENCE</scope>
</reference>
<proteinExistence type="predicted"/>
<dbReference type="PANTHER" id="PTHR48039:SF5">
    <property type="entry name" value="RNA-BINDING PROTEIN 28"/>
    <property type="match status" value="1"/>
</dbReference>
<organism evidence="8 9">
    <name type="scientific">Psylliodes chrysocephalus</name>
    <dbReference type="NCBI Taxonomy" id="3402493"/>
    <lineage>
        <taxon>Eukaryota</taxon>
        <taxon>Metazoa</taxon>
        <taxon>Ecdysozoa</taxon>
        <taxon>Arthropoda</taxon>
        <taxon>Hexapoda</taxon>
        <taxon>Insecta</taxon>
        <taxon>Pterygota</taxon>
        <taxon>Neoptera</taxon>
        <taxon>Endopterygota</taxon>
        <taxon>Coleoptera</taxon>
        <taxon>Polyphaga</taxon>
        <taxon>Cucujiformia</taxon>
        <taxon>Chrysomeloidea</taxon>
        <taxon>Chrysomelidae</taxon>
        <taxon>Galerucinae</taxon>
        <taxon>Alticini</taxon>
        <taxon>Psylliodes</taxon>
    </lineage>
</organism>
<evidence type="ECO:0000313" key="9">
    <source>
        <dbReference type="Proteomes" id="UP001153636"/>
    </source>
</evidence>
<evidence type="ECO:0000256" key="5">
    <source>
        <dbReference type="SAM" id="Coils"/>
    </source>
</evidence>
<feature type="region of interest" description="Disordered" evidence="6">
    <location>
        <begin position="143"/>
        <end position="178"/>
    </location>
</feature>
<evidence type="ECO:0000256" key="3">
    <source>
        <dbReference type="ARBA" id="ARBA00022884"/>
    </source>
</evidence>
<keyword evidence="9" id="KW-1185">Reference proteome</keyword>
<sequence>MKTLLHKEEVKKKLAERKKEAQNKLKEKRARLVVKNLSFKVTPEKLQTYFEQFGIVKSVELLKYNDGKLKGCGFVQFELVQKAAKARHHTNGKEFLGRVLSVDFAKSKKKYEQQIKIEVKEEENNVKVEENEKQQDTIVIEENSDDECPKSESEIEDENDKIETDDEEKIEESFEDTDQVKKSPFISNDVTEGKTIFVKNVPFDATNEELKQCMLQFGRVYYAIICIDKLTEHSKGTGFVKFVNKEDAEKALNAGTELKLLGNILDCQPALDKNTVNNKINHIKEDKKQPKDSRNLYLVKEGVILAGSPAAHGVSASDMAKRLQIEQYKTQMLRNLNMFVSKDRLVVHNLPPSWDDEKLKTLFKKYAGPDAVIKEARVMRHMQNVDGNGIGQSKEYGFVSFTQNKNALTALRNLNNNPKIFSPQKRPIITFSIENKKIIKARQKRLDKSKQYNPLSKDYSHEDKGQYKRNGKITRKDFKQKKNFDRKQNEELPNYSGVTTKPGTVEKMRSRYKLVAQAKLHHENLKNEKRKVKKAAERKQEIIKQPKQKMNNRVNKKDNFSHLVSDFKKKLVNIPSGKKSKWYE</sequence>
<keyword evidence="3" id="KW-0694">RNA-binding</keyword>
<dbReference type="InterPro" id="IPR035979">
    <property type="entry name" value="RBD_domain_sf"/>
</dbReference>
<feature type="compositionally biased region" description="Basic and acidic residues" evidence="6">
    <location>
        <begin position="534"/>
        <end position="544"/>
    </location>
</feature>
<evidence type="ECO:0000256" key="6">
    <source>
        <dbReference type="SAM" id="MobiDB-lite"/>
    </source>
</evidence>
<protein>
    <recommendedName>
        <fullName evidence="7">RRM domain-containing protein</fullName>
    </recommendedName>
</protein>
<dbReference type="GO" id="GO:0005730">
    <property type="term" value="C:nucleolus"/>
    <property type="evidence" value="ECO:0007669"/>
    <property type="project" value="TreeGrafter"/>
</dbReference>
<dbReference type="FunFam" id="3.30.70.330:FF:000182">
    <property type="entry name" value="RNA-binding motif protein 28"/>
    <property type="match status" value="1"/>
</dbReference>
<dbReference type="CDD" id="cd12416">
    <property type="entry name" value="RRM4_RBM28_like"/>
    <property type="match status" value="1"/>
</dbReference>
<dbReference type="InterPro" id="IPR012677">
    <property type="entry name" value="Nucleotide-bd_a/b_plait_sf"/>
</dbReference>
<evidence type="ECO:0000256" key="4">
    <source>
        <dbReference type="ARBA" id="ARBA00023242"/>
    </source>
</evidence>
<name>A0A9P0D4I3_9CUCU</name>
<accession>A0A9P0D4I3</accession>
<dbReference type="OrthoDB" id="3945418at2759"/>
<feature type="domain" description="RRM" evidence="7">
    <location>
        <begin position="195"/>
        <end position="268"/>
    </location>
</feature>
<keyword evidence="5" id="KW-0175">Coiled coil</keyword>
<evidence type="ECO:0000256" key="2">
    <source>
        <dbReference type="ARBA" id="ARBA00022737"/>
    </source>
</evidence>
<feature type="region of interest" description="Disordered" evidence="6">
    <location>
        <begin position="533"/>
        <end position="560"/>
    </location>
</feature>
<dbReference type="GO" id="GO:0003729">
    <property type="term" value="F:mRNA binding"/>
    <property type="evidence" value="ECO:0007669"/>
    <property type="project" value="TreeGrafter"/>
</dbReference>
<evidence type="ECO:0000259" key="7">
    <source>
        <dbReference type="SMART" id="SM00360"/>
    </source>
</evidence>
<dbReference type="InterPro" id="IPR000504">
    <property type="entry name" value="RRM_dom"/>
</dbReference>